<accession>A0A5J4Q4C3</accession>
<protein>
    <submittedName>
        <fullName evidence="2">Uncharacterized protein</fullName>
    </submittedName>
</protein>
<comment type="caution">
    <text evidence="2">The sequence shown here is derived from an EMBL/GenBank/DDBJ whole genome shotgun (WGS) entry which is preliminary data.</text>
</comment>
<evidence type="ECO:0000313" key="2">
    <source>
        <dbReference type="EMBL" id="KAA6315890.1"/>
    </source>
</evidence>
<gene>
    <name evidence="2" type="ORF">EZS27_033719</name>
</gene>
<keyword evidence="1" id="KW-0812">Transmembrane</keyword>
<dbReference type="AlphaFoldDB" id="A0A5J4Q4C3"/>
<feature type="transmembrane region" description="Helical" evidence="1">
    <location>
        <begin position="7"/>
        <end position="25"/>
    </location>
</feature>
<organism evidence="2">
    <name type="scientific">termite gut metagenome</name>
    <dbReference type="NCBI Taxonomy" id="433724"/>
    <lineage>
        <taxon>unclassified sequences</taxon>
        <taxon>metagenomes</taxon>
        <taxon>organismal metagenomes</taxon>
    </lineage>
</organism>
<proteinExistence type="predicted"/>
<dbReference type="EMBL" id="SNRY01005082">
    <property type="protein sequence ID" value="KAA6315890.1"/>
    <property type="molecule type" value="Genomic_DNA"/>
</dbReference>
<reference evidence="2" key="1">
    <citation type="submission" date="2019-03" db="EMBL/GenBank/DDBJ databases">
        <title>Single cell metagenomics reveals metabolic interactions within the superorganism composed of flagellate Streblomastix strix and complex community of Bacteroidetes bacteria on its surface.</title>
        <authorList>
            <person name="Treitli S.C."/>
            <person name="Kolisko M."/>
            <person name="Husnik F."/>
            <person name="Keeling P."/>
            <person name="Hampl V."/>
        </authorList>
    </citation>
    <scope>NUCLEOTIDE SEQUENCE</scope>
    <source>
        <strain evidence="2">STM</strain>
    </source>
</reference>
<evidence type="ECO:0000256" key="1">
    <source>
        <dbReference type="SAM" id="Phobius"/>
    </source>
</evidence>
<keyword evidence="1" id="KW-1133">Transmembrane helix</keyword>
<keyword evidence="1" id="KW-0472">Membrane</keyword>
<sequence length="45" mass="5075">MTKQTKNYALPIAMMFALFFMIAFVTGLPSPMGGNCRQTIRSFEL</sequence>
<name>A0A5J4Q4C3_9ZZZZ</name>